<feature type="transmembrane region" description="Helical" evidence="1">
    <location>
        <begin position="119"/>
        <end position="136"/>
    </location>
</feature>
<dbReference type="RefSeq" id="WP_024729866.1">
    <property type="nucleotide sequence ID" value="NZ_KN174163.1"/>
</dbReference>
<dbReference type="Proteomes" id="UP000029585">
    <property type="component" value="Unassembled WGS sequence"/>
</dbReference>
<dbReference type="eggNOG" id="COG2064">
    <property type="taxonomic scope" value="Bacteria"/>
</dbReference>
<dbReference type="HOGENOM" id="CLU_1018208_0_0_9"/>
<proteinExistence type="predicted"/>
<keyword evidence="1" id="KW-1133">Transmembrane helix</keyword>
<dbReference type="AlphaFoldDB" id="A0A096B964"/>
<organism evidence="2 3">
    <name type="scientific">Flavonifractor plautii 1_3_50AFAA</name>
    <dbReference type="NCBI Taxonomy" id="742738"/>
    <lineage>
        <taxon>Bacteria</taxon>
        <taxon>Bacillati</taxon>
        <taxon>Bacillota</taxon>
        <taxon>Clostridia</taxon>
        <taxon>Eubacteriales</taxon>
        <taxon>Oscillospiraceae</taxon>
        <taxon>Flavonifractor</taxon>
    </lineage>
</organism>
<evidence type="ECO:0000313" key="3">
    <source>
        <dbReference type="Proteomes" id="UP000029585"/>
    </source>
</evidence>
<gene>
    <name evidence="2" type="ORF">HMPREF9460_01918</name>
</gene>
<protein>
    <recommendedName>
        <fullName evidence="4">Type II secretion system protein GspF domain-containing protein</fullName>
    </recommendedName>
</protein>
<dbReference type="PATRIC" id="fig|742738.3.peg.1970"/>
<evidence type="ECO:0000313" key="2">
    <source>
        <dbReference type="EMBL" id="KGF55605.1"/>
    </source>
</evidence>
<dbReference type="GeneID" id="72464555"/>
<accession>A0A096B964</accession>
<comment type="caution">
    <text evidence="2">The sequence shown here is derived from an EMBL/GenBank/DDBJ whole genome shotgun (WGS) entry which is preliminary data.</text>
</comment>
<keyword evidence="1" id="KW-0812">Transmembrane</keyword>
<evidence type="ECO:0000256" key="1">
    <source>
        <dbReference type="SAM" id="Phobius"/>
    </source>
</evidence>
<name>A0A096B964_FLAPL</name>
<keyword evidence="1" id="KW-0472">Membrane</keyword>
<reference evidence="2 3" key="1">
    <citation type="submission" date="2011-08" db="EMBL/GenBank/DDBJ databases">
        <title>The Genome Sequence of Clostridium orbiscindens 1_3_50AFAA.</title>
        <authorList>
            <consortium name="The Broad Institute Genome Sequencing Platform"/>
            <person name="Earl A."/>
            <person name="Ward D."/>
            <person name="Feldgarden M."/>
            <person name="Gevers D."/>
            <person name="Daigneault M."/>
            <person name="Strauss J."/>
            <person name="Allen-Vercoe E."/>
            <person name="Young S.K."/>
            <person name="Zeng Q."/>
            <person name="Gargeya S."/>
            <person name="Fitzgerald M."/>
            <person name="Haas B."/>
            <person name="Abouelleil A."/>
            <person name="Alvarado L."/>
            <person name="Arachchi H.M."/>
            <person name="Berlin A."/>
            <person name="Brown A."/>
            <person name="Chapman S.B."/>
            <person name="Chen Z."/>
            <person name="Dunbar C."/>
            <person name="Freedman E."/>
            <person name="Gearin G."/>
            <person name="Gellesch M."/>
            <person name="Goldberg J."/>
            <person name="Griggs A."/>
            <person name="Gujja S."/>
            <person name="Heiman D."/>
            <person name="Howarth C."/>
            <person name="Larson L."/>
            <person name="Lui A."/>
            <person name="MacDonald P.J.P."/>
            <person name="Montmayeur A."/>
            <person name="Murphy C."/>
            <person name="Neiman D."/>
            <person name="Pearson M."/>
            <person name="Priest M."/>
            <person name="Roberts A."/>
            <person name="Saif S."/>
            <person name="Shea T."/>
            <person name="Shenoy N."/>
            <person name="Sisk P."/>
            <person name="Stolte C."/>
            <person name="Sykes S."/>
            <person name="Wortman J."/>
            <person name="Nusbaum C."/>
            <person name="Birren B."/>
        </authorList>
    </citation>
    <scope>NUCLEOTIDE SEQUENCE [LARGE SCALE GENOMIC DNA]</scope>
    <source>
        <strain evidence="2 3">1_3_50AFAA</strain>
    </source>
</reference>
<dbReference type="EMBL" id="ADLO01000056">
    <property type="protein sequence ID" value="KGF55605.1"/>
    <property type="molecule type" value="Genomic_DNA"/>
</dbReference>
<sequence>MTLLALTAVICFGFAVYNLTCAFADIPTKRTSRMMLLARKQQGVKAEKLLDVYITKIAGLIAPYLKLDKLKRNKLQRALDIAAMELTPEVYTARAWVTAGAVGLSSLLMAFLIPLMVPVLIGLAVALWFSTYYKVFDFVKKRRKLIENEIPRFALTIGQNLENDRDVLKILTSYRRVAGKDFGAELDQTIADMKTGNYENALIHFETRIGSPMLSDVIRGLIGVLRGDDQRMYFKMICFDMRQIEQNNLKKEAAKRPKKIQRYSMMMLICIMIIYLVVLCTEVMGSLGAFFG</sequence>
<evidence type="ECO:0008006" key="4">
    <source>
        <dbReference type="Google" id="ProtNLM"/>
    </source>
</evidence>
<feature type="transmembrane region" description="Helical" evidence="1">
    <location>
        <begin position="93"/>
        <end position="113"/>
    </location>
</feature>
<feature type="transmembrane region" description="Helical" evidence="1">
    <location>
        <begin position="265"/>
        <end position="291"/>
    </location>
</feature>
<keyword evidence="3" id="KW-1185">Reference proteome</keyword>